<dbReference type="InterPro" id="IPR023828">
    <property type="entry name" value="Peptidase_S8_Ser-AS"/>
</dbReference>
<feature type="active site" description="Charge relay system" evidence="7">
    <location>
        <position position="344"/>
    </location>
</feature>
<dbReference type="PROSITE" id="PS51892">
    <property type="entry name" value="SUBTILASE"/>
    <property type="match status" value="1"/>
</dbReference>
<accession>A0ABU5ZEJ4</accession>
<protein>
    <submittedName>
        <fullName evidence="11">S8 family peptidase</fullName>
        <ecNumber evidence="11">3.4.-.-</ecNumber>
    </submittedName>
</protein>
<dbReference type="GO" id="GO:0016787">
    <property type="term" value="F:hydrolase activity"/>
    <property type="evidence" value="ECO:0007669"/>
    <property type="project" value="UniProtKB-KW"/>
</dbReference>
<dbReference type="RefSeq" id="WP_371752786.1">
    <property type="nucleotide sequence ID" value="NZ_JAYJLD010000003.1"/>
</dbReference>
<feature type="domain" description="Peptidase S8/S53" evidence="9">
    <location>
        <begin position="336"/>
        <end position="579"/>
    </location>
</feature>
<evidence type="ECO:0000256" key="2">
    <source>
        <dbReference type="ARBA" id="ARBA00011073"/>
    </source>
</evidence>
<feature type="active site" description="Charge relay system" evidence="7">
    <location>
        <position position="531"/>
    </location>
</feature>
<dbReference type="InterPro" id="IPR036852">
    <property type="entry name" value="Peptidase_S8/S53_dom_sf"/>
</dbReference>
<dbReference type="PROSITE" id="PS00138">
    <property type="entry name" value="SUBTILASE_SER"/>
    <property type="match status" value="1"/>
</dbReference>
<proteinExistence type="inferred from homology"/>
<dbReference type="PROSITE" id="PS00137">
    <property type="entry name" value="SUBTILASE_HIS"/>
    <property type="match status" value="1"/>
</dbReference>
<gene>
    <name evidence="11" type="ORF">VF724_03250</name>
</gene>
<feature type="domain" description="Fervidolysin-like N-terminal prodomain" evidence="10">
    <location>
        <begin position="212"/>
        <end position="287"/>
    </location>
</feature>
<keyword evidence="4 7" id="KW-0645">Protease</keyword>
<dbReference type="Pfam" id="PF00082">
    <property type="entry name" value="Peptidase_S8"/>
    <property type="match status" value="1"/>
</dbReference>
<dbReference type="EMBL" id="JAYJLD010000003">
    <property type="protein sequence ID" value="MEB3100672.1"/>
    <property type="molecule type" value="Genomic_DNA"/>
</dbReference>
<evidence type="ECO:0000313" key="11">
    <source>
        <dbReference type="EMBL" id="MEB3100672.1"/>
    </source>
</evidence>
<dbReference type="PANTHER" id="PTHR43806:SF11">
    <property type="entry name" value="CEREVISIN-RELATED"/>
    <property type="match status" value="1"/>
</dbReference>
<feature type="active site" description="Charge relay system" evidence="7">
    <location>
        <position position="377"/>
    </location>
</feature>
<dbReference type="EC" id="3.4.-.-" evidence="11"/>
<evidence type="ECO:0000256" key="3">
    <source>
        <dbReference type="ARBA" id="ARBA00022525"/>
    </source>
</evidence>
<evidence type="ECO:0000256" key="7">
    <source>
        <dbReference type="PROSITE-ProRule" id="PRU01240"/>
    </source>
</evidence>
<keyword evidence="3" id="KW-0964">Secreted</keyword>
<dbReference type="InterPro" id="IPR015500">
    <property type="entry name" value="Peptidase_S8_subtilisin-rel"/>
</dbReference>
<dbReference type="InterPro" id="IPR000209">
    <property type="entry name" value="Peptidase_S8/S53_dom"/>
</dbReference>
<comment type="caution">
    <text evidence="11">The sequence shown here is derived from an EMBL/GenBank/DDBJ whole genome shotgun (WGS) entry which is preliminary data.</text>
</comment>
<name>A0ABU5ZEJ4_9BACL</name>
<comment type="similarity">
    <text evidence="2 7 8">Belongs to the peptidase S8 family.</text>
</comment>
<dbReference type="InterPro" id="IPR022398">
    <property type="entry name" value="Peptidase_S8_His-AS"/>
</dbReference>
<dbReference type="Proteomes" id="UP001310386">
    <property type="component" value="Unassembled WGS sequence"/>
</dbReference>
<keyword evidence="5 7" id="KW-0378">Hydrolase</keyword>
<evidence type="ECO:0000256" key="8">
    <source>
        <dbReference type="RuleBase" id="RU003355"/>
    </source>
</evidence>
<dbReference type="CDD" id="cd07484">
    <property type="entry name" value="Peptidases_S8_Thermitase_like"/>
    <property type="match status" value="1"/>
</dbReference>
<organism evidence="11 12">
    <name type="scientific">Ferviditalea candida</name>
    <dbReference type="NCBI Taxonomy" id="3108399"/>
    <lineage>
        <taxon>Bacteria</taxon>
        <taxon>Bacillati</taxon>
        <taxon>Bacillota</taxon>
        <taxon>Bacilli</taxon>
        <taxon>Bacillales</taxon>
        <taxon>Paenibacillaceae</taxon>
        <taxon>Ferviditalea</taxon>
    </lineage>
</organism>
<dbReference type="InterPro" id="IPR023827">
    <property type="entry name" value="Peptidase_S8_Asp-AS"/>
</dbReference>
<reference evidence="11" key="1">
    <citation type="submission" date="2023-12" db="EMBL/GenBank/DDBJ databases">
        <title>Fervidustalea candida gen. nov., sp. nov., a novel member of the family Paenibacillaceae isolated from a geothermal area.</title>
        <authorList>
            <person name="Li W.-J."/>
            <person name="Jiao J.-Y."/>
            <person name="Chen Y."/>
        </authorList>
    </citation>
    <scope>NUCLEOTIDE SEQUENCE</scope>
    <source>
        <strain evidence="11">SYSU GA230002</strain>
    </source>
</reference>
<dbReference type="SUPFAM" id="SSF52743">
    <property type="entry name" value="Subtilisin-like"/>
    <property type="match status" value="1"/>
</dbReference>
<dbReference type="PANTHER" id="PTHR43806">
    <property type="entry name" value="PEPTIDASE S8"/>
    <property type="match status" value="1"/>
</dbReference>
<evidence type="ECO:0000256" key="6">
    <source>
        <dbReference type="ARBA" id="ARBA00022825"/>
    </source>
</evidence>
<dbReference type="InterPro" id="IPR034084">
    <property type="entry name" value="Thermitase-like_dom"/>
</dbReference>
<comment type="subcellular location">
    <subcellularLocation>
        <location evidence="1">Secreted</location>
    </subcellularLocation>
</comment>
<dbReference type="Pfam" id="PF22148">
    <property type="entry name" value="Fervidolysin_NPro-like"/>
    <property type="match status" value="1"/>
</dbReference>
<dbReference type="PROSITE" id="PS00136">
    <property type="entry name" value="SUBTILASE_ASP"/>
    <property type="match status" value="1"/>
</dbReference>
<evidence type="ECO:0000313" key="12">
    <source>
        <dbReference type="Proteomes" id="UP001310386"/>
    </source>
</evidence>
<evidence type="ECO:0000259" key="9">
    <source>
        <dbReference type="Pfam" id="PF00082"/>
    </source>
</evidence>
<evidence type="ECO:0000256" key="1">
    <source>
        <dbReference type="ARBA" id="ARBA00004613"/>
    </source>
</evidence>
<dbReference type="InterPro" id="IPR054399">
    <property type="entry name" value="Fervidolysin-like_N_prodom"/>
</dbReference>
<evidence type="ECO:0000256" key="5">
    <source>
        <dbReference type="ARBA" id="ARBA00022801"/>
    </source>
</evidence>
<sequence length="616" mass="69055">MRRTTAPLLIVITLLITLLPACVKTGDVQKKQGTEIIRKQSLLNSDIERTDQLCRTQCMRDFHDALKQIGRSDDENRIIRTLTQLIAGHGRMKQVIWSEQAKKLEDGVRIGRLPYPLDEKTVNKYFAQAKQAVQNGHTYQSPRIRQNGSYYFVLGVPSDQGNSSLIGLVRQEILSEVENHQKKNLRLVPYPGEKHWKLESVDSDTLRDTRVRNGEDNAGTSHYHKNQVVVKFKKQPGSNELARMKSDLQTVKFKKLGYTYVFESAKMDTKQMMRYFKKWNIEYVEPHFYYLTNESASRNAGIGRNFVPNDALYSEYQWNLPLVDTEKGWTVTKGNKNIIVAVIDTGVDLNHPDLKGQLLKGVNVVDEKKSPADDVGHGTHVAGIISAIVNNAEGVAGMTWYNKILPVKVLDETGAGSTYSVAQGIIWAADHGAKVINMSLGNYVEAQFLHDAIRYAYDKDVVLIAATGNDNTEEPGYPAAYPEVLAVSAIDWDKKRASFSNFGSYIDVMAPGVSIASTYPHSQYAALSGTSMASPHVAALAALIRSANPLLKNTEVMNIIRQTATDLGVKGKDKYYGYGQIDVVRAVQRAELSRHSLTFWGEWLKRKLRRIETTNE</sequence>
<keyword evidence="12" id="KW-1185">Reference proteome</keyword>
<evidence type="ECO:0000259" key="10">
    <source>
        <dbReference type="Pfam" id="PF22148"/>
    </source>
</evidence>
<keyword evidence="6 7" id="KW-0720">Serine protease</keyword>
<dbReference type="Gene3D" id="3.40.50.200">
    <property type="entry name" value="Peptidase S8/S53 domain"/>
    <property type="match status" value="1"/>
</dbReference>
<dbReference type="PRINTS" id="PR00723">
    <property type="entry name" value="SUBTILISIN"/>
</dbReference>
<dbReference type="InterPro" id="IPR050131">
    <property type="entry name" value="Peptidase_S8_subtilisin-like"/>
</dbReference>
<evidence type="ECO:0000256" key="4">
    <source>
        <dbReference type="ARBA" id="ARBA00022670"/>
    </source>
</evidence>